<evidence type="ECO:0000313" key="2">
    <source>
        <dbReference type="Proteomes" id="UP001642900"/>
    </source>
</evidence>
<proteinExistence type="predicted"/>
<name>A0A6G4W765_9HYPH</name>
<dbReference type="Proteomes" id="UP001642900">
    <property type="component" value="Unassembled WGS sequence"/>
</dbReference>
<dbReference type="RefSeq" id="WP_165024264.1">
    <property type="nucleotide sequence ID" value="NZ_JAAKZF010000003.1"/>
</dbReference>
<accession>A0A6G4W765</accession>
<dbReference type="AlphaFoldDB" id="A0A6G4W765"/>
<gene>
    <name evidence="1" type="ORF">G6N73_05260</name>
</gene>
<reference evidence="1 2" key="1">
    <citation type="submission" date="2020-02" db="EMBL/GenBank/DDBJ databases">
        <title>Genome sequence of strain CCNWXJ40-4.</title>
        <authorList>
            <person name="Gao J."/>
            <person name="Sun J."/>
        </authorList>
    </citation>
    <scope>NUCLEOTIDE SEQUENCE [LARGE SCALE GENOMIC DNA]</scope>
    <source>
        <strain evidence="1 2">CCNWXJ 40-4</strain>
    </source>
</reference>
<evidence type="ECO:0000313" key="1">
    <source>
        <dbReference type="EMBL" id="NGO50592.1"/>
    </source>
</evidence>
<protein>
    <submittedName>
        <fullName evidence="1">Uncharacterized protein</fullName>
    </submittedName>
</protein>
<organism evidence="1 2">
    <name type="scientific">Allomesorhizobium camelthorni</name>
    <dbReference type="NCBI Taxonomy" id="475069"/>
    <lineage>
        <taxon>Bacteria</taxon>
        <taxon>Pseudomonadati</taxon>
        <taxon>Pseudomonadota</taxon>
        <taxon>Alphaproteobacteria</taxon>
        <taxon>Hyphomicrobiales</taxon>
        <taxon>Phyllobacteriaceae</taxon>
        <taxon>Allomesorhizobium</taxon>
    </lineage>
</organism>
<sequence>MLNKQEFAVEDANEMMQILQRSRCIARYDHISHELLSELLVAIATGGEVIGGNNLGSDVRSRSYGLIEVKSRILGTDGPYPRVSLKQRNLDKASWIAAIRWHRDFTLYDAIMLPKDSAVRLFQFRKQAGDLAHISWKDWSADPYAKSIKQICMTALNELA</sequence>
<comment type="caution">
    <text evidence="1">The sequence shown here is derived from an EMBL/GenBank/DDBJ whole genome shotgun (WGS) entry which is preliminary data.</text>
</comment>
<dbReference type="EMBL" id="JAAKZF010000003">
    <property type="protein sequence ID" value="NGO50592.1"/>
    <property type="molecule type" value="Genomic_DNA"/>
</dbReference>
<keyword evidence="2" id="KW-1185">Reference proteome</keyword>